<sequence length="628" mass="71649">MPRKIDLTVAQATGLIQRFLPGRAVVRLLGAGSFGQVFLVEDEVSRAAVKIVPLKMRGATEPEENHEWRQLTTQWDRLHHASLVRIRSFHEYTDPDPVAPIEIYGLIHMDYWPIDLYDFIKRLKKYNLYNSVRKRRLLNRLAQLLHRLLADVGLIITDLKLENILVSSRDPGVMELGVIDTGGICEARLADYYRVITTDFFKPPELLDHRVTRIDEGVVQFGFGLVGYYILEGRWPVADYDYQQPIWAKIAQQKTLHWSDEILRTMPGCVAVIERCLNEDPASRHADLASIVAALRAEETAWEEGLNREGRGRVRAVGPPAAPERGKERINRVWREPVTGQEFVWIPGGGFDMGQSPEEEALLRRFNDPETFEKWFGGELPRHRVQLDGFWMGRFPVTRGAFRVFVEETLHVTDVERAQFILRYNQRAHQGMNWHHWKNTRYHQDDTHPVIHVSWFDAVAFADWLSRRTGLRFALPSEAQWEYACHGGGQTPFHFGAGIDSSLANYDGTEPYGDGPAGVRRKGTMPCGTFPANRYGLCDMHGTVWEWCEDLFDNRFYATPAARQRNPLHRGEIGYRIKRGGSWRVTAALVRASHRGGAYPDVGKDDLGFRLILSPWVAGGMAGDGEGR</sequence>
<keyword evidence="1" id="KW-0067">ATP-binding</keyword>
<dbReference type="Pfam" id="PF03781">
    <property type="entry name" value="FGE-sulfatase"/>
    <property type="match status" value="1"/>
</dbReference>
<dbReference type="Pfam" id="PF00069">
    <property type="entry name" value="Pkinase"/>
    <property type="match status" value="1"/>
</dbReference>
<dbReference type="RefSeq" id="WP_420904411.1">
    <property type="nucleotide sequence ID" value="NZ_BAAFGK010000004.1"/>
</dbReference>
<reference evidence="3 4" key="1">
    <citation type="submission" date="2024-09" db="EMBL/GenBank/DDBJ databases">
        <title>Draft genome sequence of Candidatus Magnetaquicoccaceae bacterium FCR-1.</title>
        <authorList>
            <person name="Shimoshige H."/>
            <person name="Shimamura S."/>
            <person name="Taoka A."/>
            <person name="Kobayashi H."/>
            <person name="Maekawa T."/>
        </authorList>
    </citation>
    <scope>NUCLEOTIDE SEQUENCE [LARGE SCALE GENOMIC DNA]</scope>
    <source>
        <strain evidence="3 4">FCR-1</strain>
    </source>
</reference>
<dbReference type="SMART" id="SM00220">
    <property type="entry name" value="S_TKc"/>
    <property type="match status" value="1"/>
</dbReference>
<feature type="binding site" evidence="1">
    <location>
        <position position="55"/>
    </location>
    <ligand>
        <name>ATP</name>
        <dbReference type="ChEBI" id="CHEBI:30616"/>
    </ligand>
</feature>
<gene>
    <name evidence="3" type="primary">egtB_2</name>
    <name evidence="3" type="ORF">SIID45300_00998</name>
</gene>
<feature type="domain" description="Protein kinase" evidence="2">
    <location>
        <begin position="23"/>
        <end position="296"/>
    </location>
</feature>
<dbReference type="GO" id="GO:0044875">
    <property type="term" value="F:gamma-glutamyl hercynylcysteine sulfoxide synthase activity"/>
    <property type="evidence" value="ECO:0007669"/>
    <property type="project" value="UniProtKB-EC"/>
</dbReference>
<dbReference type="Gene3D" id="3.90.1580.10">
    <property type="entry name" value="paralog of FGE (formylglycine-generating enzyme)"/>
    <property type="match status" value="1"/>
</dbReference>
<dbReference type="EMBL" id="BAAFGK010000004">
    <property type="protein sequence ID" value="GAB0056690.1"/>
    <property type="molecule type" value="Genomic_DNA"/>
</dbReference>
<dbReference type="PROSITE" id="PS00107">
    <property type="entry name" value="PROTEIN_KINASE_ATP"/>
    <property type="match status" value="1"/>
</dbReference>
<evidence type="ECO:0000259" key="2">
    <source>
        <dbReference type="PROSITE" id="PS50011"/>
    </source>
</evidence>
<dbReference type="InterPro" id="IPR042095">
    <property type="entry name" value="SUMF_sf"/>
</dbReference>
<comment type="caution">
    <text evidence="3">The sequence shown here is derived from an EMBL/GenBank/DDBJ whole genome shotgun (WGS) entry which is preliminary data.</text>
</comment>
<dbReference type="EC" id="1.14.99.50" evidence="3"/>
<evidence type="ECO:0000313" key="4">
    <source>
        <dbReference type="Proteomes" id="UP001628193"/>
    </source>
</evidence>
<keyword evidence="1" id="KW-0547">Nucleotide-binding</keyword>
<dbReference type="PANTHER" id="PTHR23150">
    <property type="entry name" value="SULFATASE MODIFYING FACTOR 1, 2"/>
    <property type="match status" value="1"/>
</dbReference>
<organism evidence="3 4">
    <name type="scientific">Candidatus Magnetaquiglobus chichijimensis</name>
    <dbReference type="NCBI Taxonomy" id="3141448"/>
    <lineage>
        <taxon>Bacteria</taxon>
        <taxon>Pseudomonadati</taxon>
        <taxon>Pseudomonadota</taxon>
        <taxon>Magnetococcia</taxon>
        <taxon>Magnetococcales</taxon>
        <taxon>Candidatus Magnetaquicoccaceae</taxon>
        <taxon>Candidatus Magnetaquiglobus</taxon>
    </lineage>
</organism>
<evidence type="ECO:0000313" key="3">
    <source>
        <dbReference type="EMBL" id="GAB0056690.1"/>
    </source>
</evidence>
<dbReference type="InterPro" id="IPR005532">
    <property type="entry name" value="SUMF_dom"/>
</dbReference>
<name>A0ABQ0C7L8_9PROT</name>
<dbReference type="InterPro" id="IPR000719">
    <property type="entry name" value="Prot_kinase_dom"/>
</dbReference>
<dbReference type="PROSITE" id="PS50011">
    <property type="entry name" value="PROTEIN_KINASE_DOM"/>
    <property type="match status" value="1"/>
</dbReference>
<keyword evidence="3" id="KW-0560">Oxidoreductase</keyword>
<dbReference type="InterPro" id="IPR016187">
    <property type="entry name" value="CTDL_fold"/>
</dbReference>
<dbReference type="PANTHER" id="PTHR23150:SF19">
    <property type="entry name" value="FORMYLGLYCINE-GENERATING ENZYME"/>
    <property type="match status" value="1"/>
</dbReference>
<keyword evidence="4" id="KW-1185">Reference proteome</keyword>
<dbReference type="Proteomes" id="UP001628193">
    <property type="component" value="Unassembled WGS sequence"/>
</dbReference>
<accession>A0ABQ0C7L8</accession>
<dbReference type="SUPFAM" id="SSF56112">
    <property type="entry name" value="Protein kinase-like (PK-like)"/>
    <property type="match status" value="1"/>
</dbReference>
<dbReference type="InterPro" id="IPR051043">
    <property type="entry name" value="Sulfatase_Mod_Factor_Kinase"/>
</dbReference>
<dbReference type="InterPro" id="IPR017441">
    <property type="entry name" value="Protein_kinase_ATP_BS"/>
</dbReference>
<dbReference type="InterPro" id="IPR011009">
    <property type="entry name" value="Kinase-like_dom_sf"/>
</dbReference>
<dbReference type="Gene3D" id="1.10.510.10">
    <property type="entry name" value="Transferase(Phosphotransferase) domain 1"/>
    <property type="match status" value="1"/>
</dbReference>
<dbReference type="SUPFAM" id="SSF56436">
    <property type="entry name" value="C-type lectin-like"/>
    <property type="match status" value="1"/>
</dbReference>
<protein>
    <submittedName>
        <fullName evidence="3">Hercynine oxygenase</fullName>
        <ecNumber evidence="3">1.14.99.50</ecNumber>
    </submittedName>
</protein>
<evidence type="ECO:0000256" key="1">
    <source>
        <dbReference type="PROSITE-ProRule" id="PRU10141"/>
    </source>
</evidence>
<proteinExistence type="predicted"/>